<dbReference type="AlphaFoldDB" id="A0AAD7B517"/>
<protein>
    <submittedName>
        <fullName evidence="1">Uncharacterized protein</fullName>
    </submittedName>
</protein>
<gene>
    <name evidence="1" type="ORF">FB45DRAFT_1038105</name>
</gene>
<dbReference type="EMBL" id="JARKIF010000036">
    <property type="protein sequence ID" value="KAJ7610064.1"/>
    <property type="molecule type" value="Genomic_DNA"/>
</dbReference>
<sequence>MFSQCWRLNIIYFEQPICAFNLQVYCGWQVGGSLPELKSLGITGSYVFKNVALLDLLESRFERLQRVQLRLIITQRTFTEEELGRARAVKERGVELALWCLNDEKVFGIYAHASLSLLSSVGFAVLCAAGVTKTTNRGLDSNKRSDLSALPPQPVGAAYTNAQRLALGLPLLKPRRRSNFPRQSTTSSVPSVSVTCNILVTPAVGSTTYGYLLKDLDQNGVISHYQRAQDSNALVVSFDYTPGSTSAIAIKSKNTQNSATMPFLAASIGDYSFGSELSSSPSNNNYAWLTASAPVSESAGPPVTDTPNGYNFNGFSEMQGVENVIWKYDPVSKGITATWINPNGQPPPNTYLMYSSLDDEFLITGKNPFQSFAFPSAPQPVVFTCVSLPEVGGGR</sequence>
<name>A0AAD7B517_9AGAR</name>
<dbReference type="Proteomes" id="UP001221142">
    <property type="component" value="Unassembled WGS sequence"/>
</dbReference>
<evidence type="ECO:0000313" key="2">
    <source>
        <dbReference type="Proteomes" id="UP001221142"/>
    </source>
</evidence>
<comment type="caution">
    <text evidence="1">The sequence shown here is derived from an EMBL/GenBank/DDBJ whole genome shotgun (WGS) entry which is preliminary data.</text>
</comment>
<organism evidence="1 2">
    <name type="scientific">Roridomyces roridus</name>
    <dbReference type="NCBI Taxonomy" id="1738132"/>
    <lineage>
        <taxon>Eukaryota</taxon>
        <taxon>Fungi</taxon>
        <taxon>Dikarya</taxon>
        <taxon>Basidiomycota</taxon>
        <taxon>Agaricomycotina</taxon>
        <taxon>Agaricomycetes</taxon>
        <taxon>Agaricomycetidae</taxon>
        <taxon>Agaricales</taxon>
        <taxon>Marasmiineae</taxon>
        <taxon>Mycenaceae</taxon>
        <taxon>Roridomyces</taxon>
    </lineage>
</organism>
<evidence type="ECO:0000313" key="1">
    <source>
        <dbReference type="EMBL" id="KAJ7610064.1"/>
    </source>
</evidence>
<reference evidence="1" key="1">
    <citation type="submission" date="2023-03" db="EMBL/GenBank/DDBJ databases">
        <title>Massive genome expansion in bonnet fungi (Mycena s.s.) driven by repeated elements and novel gene families across ecological guilds.</title>
        <authorList>
            <consortium name="Lawrence Berkeley National Laboratory"/>
            <person name="Harder C.B."/>
            <person name="Miyauchi S."/>
            <person name="Viragh M."/>
            <person name="Kuo A."/>
            <person name="Thoen E."/>
            <person name="Andreopoulos B."/>
            <person name="Lu D."/>
            <person name="Skrede I."/>
            <person name="Drula E."/>
            <person name="Henrissat B."/>
            <person name="Morin E."/>
            <person name="Kohler A."/>
            <person name="Barry K."/>
            <person name="LaButti K."/>
            <person name="Morin E."/>
            <person name="Salamov A."/>
            <person name="Lipzen A."/>
            <person name="Mereny Z."/>
            <person name="Hegedus B."/>
            <person name="Baldrian P."/>
            <person name="Stursova M."/>
            <person name="Weitz H."/>
            <person name="Taylor A."/>
            <person name="Grigoriev I.V."/>
            <person name="Nagy L.G."/>
            <person name="Martin F."/>
            <person name="Kauserud H."/>
        </authorList>
    </citation>
    <scope>NUCLEOTIDE SEQUENCE</scope>
    <source>
        <strain evidence="1">9284</strain>
    </source>
</reference>
<accession>A0AAD7B517</accession>
<proteinExistence type="predicted"/>
<keyword evidence="2" id="KW-1185">Reference proteome</keyword>